<protein>
    <submittedName>
        <fullName evidence="4">Ercc5p</fullName>
    </submittedName>
</protein>
<name>A0A9W9ZAL0_9CNID</name>
<evidence type="ECO:0000313" key="5">
    <source>
        <dbReference type="Proteomes" id="UP001163046"/>
    </source>
</evidence>
<dbReference type="EMBL" id="MU826368">
    <property type="protein sequence ID" value="KAJ7378196.1"/>
    <property type="molecule type" value="Genomic_DNA"/>
</dbReference>
<evidence type="ECO:0000256" key="2">
    <source>
        <dbReference type="ARBA" id="ARBA00023242"/>
    </source>
</evidence>
<keyword evidence="2" id="KW-0539">Nucleus</keyword>
<comment type="subcellular location">
    <subcellularLocation>
        <location evidence="1">Nucleus</location>
    </subcellularLocation>
</comment>
<proteinExistence type="predicted"/>
<sequence>MSKNYVPRQSTDFSSFQLEGVLKRGKMNQRLDELRKEMNERTSGELAGIASHDSVDEHTAVKSQKILSEDTAHYILIKRNEPQQDGKQGKQEIDNDGRSKDFSSEGGFFREDQEHEIVSWTDPRPKPSAAPTVPSFEIPRTVFQ</sequence>
<dbReference type="GO" id="GO:0004520">
    <property type="term" value="F:DNA endonuclease activity"/>
    <property type="evidence" value="ECO:0007669"/>
    <property type="project" value="TreeGrafter"/>
</dbReference>
<dbReference type="PANTHER" id="PTHR16171:SF7">
    <property type="entry name" value="DNA REPAIR PROTEIN RAD2"/>
    <property type="match status" value="1"/>
</dbReference>
<evidence type="ECO:0000256" key="3">
    <source>
        <dbReference type="SAM" id="MobiDB-lite"/>
    </source>
</evidence>
<organism evidence="4 5">
    <name type="scientific">Desmophyllum pertusum</name>
    <dbReference type="NCBI Taxonomy" id="174260"/>
    <lineage>
        <taxon>Eukaryota</taxon>
        <taxon>Metazoa</taxon>
        <taxon>Cnidaria</taxon>
        <taxon>Anthozoa</taxon>
        <taxon>Hexacorallia</taxon>
        <taxon>Scleractinia</taxon>
        <taxon>Caryophylliina</taxon>
        <taxon>Caryophylliidae</taxon>
        <taxon>Desmophyllum</taxon>
    </lineage>
</organism>
<dbReference type="GO" id="GO:0005634">
    <property type="term" value="C:nucleus"/>
    <property type="evidence" value="ECO:0007669"/>
    <property type="project" value="UniProtKB-SubCell"/>
</dbReference>
<dbReference type="OrthoDB" id="31113at2759"/>
<gene>
    <name evidence="4" type="primary">ERCC5_3</name>
    <name evidence="4" type="ORF">OS493_024143</name>
</gene>
<dbReference type="Proteomes" id="UP001163046">
    <property type="component" value="Unassembled WGS sequence"/>
</dbReference>
<reference evidence="4" key="1">
    <citation type="submission" date="2023-01" db="EMBL/GenBank/DDBJ databases">
        <title>Genome assembly of the deep-sea coral Lophelia pertusa.</title>
        <authorList>
            <person name="Herrera S."/>
            <person name="Cordes E."/>
        </authorList>
    </citation>
    <scope>NUCLEOTIDE SEQUENCE</scope>
    <source>
        <strain evidence="4">USNM1676648</strain>
        <tissue evidence="4">Polyp</tissue>
    </source>
</reference>
<evidence type="ECO:0000256" key="1">
    <source>
        <dbReference type="ARBA" id="ARBA00004123"/>
    </source>
</evidence>
<evidence type="ECO:0000313" key="4">
    <source>
        <dbReference type="EMBL" id="KAJ7378196.1"/>
    </source>
</evidence>
<dbReference type="AlphaFoldDB" id="A0A9W9ZAL0"/>
<dbReference type="GO" id="GO:0003697">
    <property type="term" value="F:single-stranded DNA binding"/>
    <property type="evidence" value="ECO:0007669"/>
    <property type="project" value="TreeGrafter"/>
</dbReference>
<keyword evidence="5" id="KW-1185">Reference proteome</keyword>
<accession>A0A9W9ZAL0</accession>
<dbReference type="PANTHER" id="PTHR16171">
    <property type="entry name" value="DNA REPAIR PROTEIN COMPLEMENTING XP-G CELLS-RELATED"/>
    <property type="match status" value="1"/>
</dbReference>
<feature type="region of interest" description="Disordered" evidence="3">
    <location>
        <begin position="78"/>
        <end position="144"/>
    </location>
</feature>
<feature type="compositionally biased region" description="Basic and acidic residues" evidence="3">
    <location>
        <begin position="78"/>
        <end position="117"/>
    </location>
</feature>
<comment type="caution">
    <text evidence="4">The sequence shown here is derived from an EMBL/GenBank/DDBJ whole genome shotgun (WGS) entry which is preliminary data.</text>
</comment>